<dbReference type="PANTHER" id="PTHR33734">
    <property type="entry name" value="LYSM DOMAIN-CONTAINING GPI-ANCHORED PROTEIN 2"/>
    <property type="match status" value="1"/>
</dbReference>
<feature type="signal peptide" evidence="1">
    <location>
        <begin position="1"/>
        <end position="26"/>
    </location>
</feature>
<proteinExistence type="predicted"/>
<dbReference type="PANTHER" id="PTHR33734:SF22">
    <property type="entry name" value="MEMBRANE-BOUND LYTIC MUREIN TRANSGLYCOSYLASE D"/>
    <property type="match status" value="1"/>
</dbReference>
<reference evidence="3 4" key="1">
    <citation type="submission" date="2019-12" db="EMBL/GenBank/DDBJ databases">
        <title>Genome sequenceing of Clostridium bovifaecis.</title>
        <authorList>
            <person name="Yao Y."/>
        </authorList>
    </citation>
    <scope>NUCLEOTIDE SEQUENCE [LARGE SCALE GENOMIC DNA]</scope>
    <source>
        <strain evidence="3 4">BXX</strain>
    </source>
</reference>
<evidence type="ECO:0000313" key="4">
    <source>
        <dbReference type="Proteomes" id="UP000422764"/>
    </source>
</evidence>
<name>A0A6I6EU90_9CLOT</name>
<evidence type="ECO:0000256" key="1">
    <source>
        <dbReference type="SAM" id="SignalP"/>
    </source>
</evidence>
<evidence type="ECO:0000259" key="2">
    <source>
        <dbReference type="PROSITE" id="PS51782"/>
    </source>
</evidence>
<gene>
    <name evidence="3" type="ORF">GOM49_13210</name>
</gene>
<dbReference type="PROSITE" id="PS51782">
    <property type="entry name" value="LYSM"/>
    <property type="match status" value="2"/>
</dbReference>
<dbReference type="EMBL" id="CP046522">
    <property type="protein sequence ID" value="QGU95923.1"/>
    <property type="molecule type" value="Genomic_DNA"/>
</dbReference>
<feature type="domain" description="LysM" evidence="2">
    <location>
        <begin position="27"/>
        <end position="70"/>
    </location>
</feature>
<dbReference type="InterPro" id="IPR011105">
    <property type="entry name" value="Cell_wall_hydrolase_SleB"/>
</dbReference>
<dbReference type="InterPro" id="IPR042047">
    <property type="entry name" value="SleB_dom1"/>
</dbReference>
<dbReference type="CDD" id="cd00118">
    <property type="entry name" value="LysM"/>
    <property type="match status" value="2"/>
</dbReference>
<dbReference type="Pfam" id="PF07486">
    <property type="entry name" value="Hydrolase_2"/>
    <property type="match status" value="1"/>
</dbReference>
<protein>
    <submittedName>
        <fullName evidence="3">LysM peptidoglycan-binding domain-containing protein</fullName>
    </submittedName>
</protein>
<dbReference type="Pfam" id="PF01476">
    <property type="entry name" value="LysM"/>
    <property type="match status" value="2"/>
</dbReference>
<dbReference type="SMART" id="SM00257">
    <property type="entry name" value="LysM"/>
    <property type="match status" value="2"/>
</dbReference>
<dbReference type="Gene3D" id="3.10.350.10">
    <property type="entry name" value="LysM domain"/>
    <property type="match status" value="2"/>
</dbReference>
<sequence length="255" mass="28196">MIKSKKLKTLLLTLSMSMLIAIPAQAATYKVIPNDSLTKLSWLFGTSVTQLKQDNNLKSNTIYAGQALKVPTSYYTVKPGDSLSVIAKKHRISLYSLRRANHKWTSSIYPGQKLMVPGVKVTSVKASAAKSVIPYTSADLDLLARLIRAEAENQPYKAKVAVAAVVVNRVQSKEFPNSIKPVIYQRINGYYQFTPVKNGMINKAATAEDKKAALEALNGSDPSNGALFYFDDSATNKWLWSKPILARYDKMVFAQ</sequence>
<dbReference type="SUPFAM" id="SSF54106">
    <property type="entry name" value="LysM domain"/>
    <property type="match status" value="2"/>
</dbReference>
<organism evidence="3 4">
    <name type="scientific">Clostridium bovifaecis</name>
    <dbReference type="NCBI Taxonomy" id="2184719"/>
    <lineage>
        <taxon>Bacteria</taxon>
        <taxon>Bacillati</taxon>
        <taxon>Bacillota</taxon>
        <taxon>Clostridia</taxon>
        <taxon>Eubacteriales</taxon>
        <taxon>Clostridiaceae</taxon>
        <taxon>Clostridium</taxon>
    </lineage>
</organism>
<dbReference type="Gene3D" id="6.20.240.60">
    <property type="match status" value="1"/>
</dbReference>
<dbReference type="InterPro" id="IPR010916">
    <property type="entry name" value="TonB_box_CS"/>
</dbReference>
<dbReference type="GO" id="GO:0008932">
    <property type="term" value="F:lytic endotransglycosylase activity"/>
    <property type="evidence" value="ECO:0007669"/>
    <property type="project" value="TreeGrafter"/>
</dbReference>
<dbReference type="Gene3D" id="1.10.10.2520">
    <property type="entry name" value="Cell wall hydrolase SleB, domain 1"/>
    <property type="match status" value="1"/>
</dbReference>
<feature type="domain" description="LysM" evidence="2">
    <location>
        <begin position="73"/>
        <end position="116"/>
    </location>
</feature>
<feature type="chain" id="PRO_5026256025" evidence="1">
    <location>
        <begin position="27"/>
        <end position="255"/>
    </location>
</feature>
<dbReference type="AlphaFoldDB" id="A0A6I6EU90"/>
<dbReference type="InterPro" id="IPR036779">
    <property type="entry name" value="LysM_dom_sf"/>
</dbReference>
<dbReference type="InterPro" id="IPR018392">
    <property type="entry name" value="LysM"/>
</dbReference>
<keyword evidence="1" id="KW-0732">Signal</keyword>
<keyword evidence="4" id="KW-1185">Reference proteome</keyword>
<dbReference type="PROSITE" id="PS00430">
    <property type="entry name" value="TONB_DEPENDENT_REC_1"/>
    <property type="match status" value="1"/>
</dbReference>
<dbReference type="Proteomes" id="UP000422764">
    <property type="component" value="Chromosome"/>
</dbReference>
<accession>A0A6I6EU90</accession>
<dbReference type="GO" id="GO:0016787">
    <property type="term" value="F:hydrolase activity"/>
    <property type="evidence" value="ECO:0007669"/>
    <property type="project" value="InterPro"/>
</dbReference>
<evidence type="ECO:0000313" key="3">
    <source>
        <dbReference type="EMBL" id="QGU95923.1"/>
    </source>
</evidence>